<organism evidence="8 9">
    <name type="scientific">Musa troglodytarum</name>
    <name type="common">fe'i banana</name>
    <dbReference type="NCBI Taxonomy" id="320322"/>
    <lineage>
        <taxon>Eukaryota</taxon>
        <taxon>Viridiplantae</taxon>
        <taxon>Streptophyta</taxon>
        <taxon>Embryophyta</taxon>
        <taxon>Tracheophyta</taxon>
        <taxon>Spermatophyta</taxon>
        <taxon>Magnoliopsida</taxon>
        <taxon>Liliopsida</taxon>
        <taxon>Zingiberales</taxon>
        <taxon>Musaceae</taxon>
        <taxon>Musa</taxon>
    </lineage>
</organism>
<dbReference type="Pfam" id="PF18117">
    <property type="entry name" value="EDS1_EP"/>
    <property type="match status" value="1"/>
</dbReference>
<evidence type="ECO:0000256" key="5">
    <source>
        <dbReference type="ARBA" id="ARBA00023242"/>
    </source>
</evidence>
<dbReference type="OrthoDB" id="426718at2759"/>
<dbReference type="Pfam" id="PF01764">
    <property type="entry name" value="Lipase_3"/>
    <property type="match status" value="1"/>
</dbReference>
<keyword evidence="3" id="KW-0963">Cytoplasm</keyword>
<dbReference type="PANTHER" id="PTHR47090:SF2">
    <property type="entry name" value="PROTEIN EDS1-RELATED"/>
    <property type="match status" value="1"/>
</dbReference>
<keyword evidence="5" id="KW-0539">Nucleus</keyword>
<protein>
    <submittedName>
        <fullName evidence="8">Lipase (Class 3)</fullName>
    </submittedName>
</protein>
<dbReference type="InterPro" id="IPR044214">
    <property type="entry name" value="EDS1-like"/>
</dbReference>
<dbReference type="InterPro" id="IPR002921">
    <property type="entry name" value="Fungal_lipase-type"/>
</dbReference>
<keyword evidence="9" id="KW-1185">Reference proteome</keyword>
<dbReference type="GO" id="GO:0005737">
    <property type="term" value="C:cytoplasm"/>
    <property type="evidence" value="ECO:0007669"/>
    <property type="project" value="UniProtKB-SubCell"/>
</dbReference>
<evidence type="ECO:0000259" key="7">
    <source>
        <dbReference type="Pfam" id="PF18117"/>
    </source>
</evidence>
<accession>A0A9E7HLU6</accession>
<name>A0A9E7HLU6_9LILI</name>
<dbReference type="Proteomes" id="UP001055439">
    <property type="component" value="Chromosome 8"/>
</dbReference>
<sequence length="645" mass="72329">MLCEDGRMALIPLCCSLSMAAHLSPSSPFLRHDNSAPSAAVFAFRASWSADDWLLAGAGSPFGEREIDAALFPSIKSVGNDTTAAVNGAFLRSFKKVLDTSRLQAEVHAAVAGKKQIVFTGHSSGGSIAVLAAIWFLEQRLNFEGRGGQVDPFCVTFGSPLVGDGVFVHALQRENWARCFLHFVTAADIIPRCLLAPLSSSKDELEAILRFLCPKPLLFSPNTVMSAPVTFYRNVLGHALSVSNHQACLLMGCTNPLLEVLTGFVKLTPYRPLGAYVLCSRDGRLLCLRNSNSILHMLFYLFQDVPGADVEEVAHGSLEAHRLYEAMTGDHLNAQNIVSVDSSDSIPLSFTNGFDDKAQPVKTLWKDLDLSLEARLCLRAAAEWEKQRLRNQAKIDDNYSKIKEALNFLGDYRATCEVRGLGYYDTFKLQKDVEDFNANVKRLELAGLWDEIVEMLSRYELPDGFEGRQEWVKLGTQYRWLVEPLDIANYYRHSKNEDTGPYMVKGRPRRYRYTQRWLEHAERSPAGSCTESCFWASVEELCIDTGDGKPFLEVRSRVVELEREVLRWVTKGSLGRDVFVSESTFARWWVTLPRQHRAESCIARFVNGEDITYLDLEDVLPMAKTSHTNKITCVSADKTLRILRP</sequence>
<comment type="subcellular location">
    <subcellularLocation>
        <location evidence="2">Cytoplasm</location>
    </subcellularLocation>
    <subcellularLocation>
        <location evidence="1">Nucleus</location>
    </subcellularLocation>
</comment>
<feature type="domain" description="EDS1 EP" evidence="7">
    <location>
        <begin position="409"/>
        <end position="604"/>
    </location>
</feature>
<gene>
    <name evidence="8" type="ORF">MUK42_15999</name>
</gene>
<dbReference type="InterPro" id="IPR029058">
    <property type="entry name" value="AB_hydrolase_fold"/>
</dbReference>
<evidence type="ECO:0000313" key="9">
    <source>
        <dbReference type="Proteomes" id="UP001055439"/>
    </source>
</evidence>
<evidence type="ECO:0000256" key="2">
    <source>
        <dbReference type="ARBA" id="ARBA00004496"/>
    </source>
</evidence>
<evidence type="ECO:0000256" key="3">
    <source>
        <dbReference type="ARBA" id="ARBA00022490"/>
    </source>
</evidence>
<feature type="domain" description="Fungal lipase-type" evidence="6">
    <location>
        <begin position="42"/>
        <end position="193"/>
    </location>
</feature>
<evidence type="ECO:0000256" key="4">
    <source>
        <dbReference type="ARBA" id="ARBA00022821"/>
    </source>
</evidence>
<dbReference type="SUPFAM" id="SSF53474">
    <property type="entry name" value="alpha/beta-Hydrolases"/>
    <property type="match status" value="1"/>
</dbReference>
<dbReference type="EMBL" id="CP097510">
    <property type="protein sequence ID" value="URE32537.1"/>
    <property type="molecule type" value="Genomic_DNA"/>
</dbReference>
<evidence type="ECO:0000256" key="1">
    <source>
        <dbReference type="ARBA" id="ARBA00004123"/>
    </source>
</evidence>
<dbReference type="GO" id="GO:0006952">
    <property type="term" value="P:defense response"/>
    <property type="evidence" value="ECO:0007669"/>
    <property type="project" value="UniProtKB-KW"/>
</dbReference>
<dbReference type="GO" id="GO:0006629">
    <property type="term" value="P:lipid metabolic process"/>
    <property type="evidence" value="ECO:0007669"/>
    <property type="project" value="InterPro"/>
</dbReference>
<dbReference type="CDD" id="cd00519">
    <property type="entry name" value="Lipase_3"/>
    <property type="match status" value="1"/>
</dbReference>
<reference evidence="8" key="1">
    <citation type="submission" date="2022-05" db="EMBL/GenBank/DDBJ databases">
        <title>The Musa troglodytarum L. genome provides insights into the mechanism of non-climacteric behaviour and enrichment of carotenoids.</title>
        <authorList>
            <person name="Wang J."/>
        </authorList>
    </citation>
    <scope>NUCLEOTIDE SEQUENCE</scope>
    <source>
        <tissue evidence="8">Leaf</tissue>
    </source>
</reference>
<proteinExistence type="predicted"/>
<evidence type="ECO:0000313" key="8">
    <source>
        <dbReference type="EMBL" id="URE32537.1"/>
    </source>
</evidence>
<dbReference type="PANTHER" id="PTHR47090">
    <property type="entry name" value="PROTEIN EDS1-RELATED"/>
    <property type="match status" value="1"/>
</dbReference>
<dbReference type="GO" id="GO:0005634">
    <property type="term" value="C:nucleus"/>
    <property type="evidence" value="ECO:0007669"/>
    <property type="project" value="UniProtKB-SubCell"/>
</dbReference>
<evidence type="ECO:0000259" key="6">
    <source>
        <dbReference type="Pfam" id="PF01764"/>
    </source>
</evidence>
<keyword evidence="4" id="KW-0611">Plant defense</keyword>
<dbReference type="Gene3D" id="3.40.50.1820">
    <property type="entry name" value="alpha/beta hydrolase"/>
    <property type="match status" value="1"/>
</dbReference>
<dbReference type="AlphaFoldDB" id="A0A9E7HLU6"/>
<dbReference type="InterPro" id="IPR041266">
    <property type="entry name" value="EDS1_EP"/>
</dbReference>